<dbReference type="AlphaFoldDB" id="A0A7W5H9P4"/>
<protein>
    <submittedName>
        <fullName evidence="1">Uncharacterized protein</fullName>
    </submittedName>
</protein>
<keyword evidence="2" id="KW-1185">Reference proteome</keyword>
<comment type="caution">
    <text evidence="1">The sequence shown here is derived from an EMBL/GenBank/DDBJ whole genome shotgun (WGS) entry which is preliminary data.</text>
</comment>
<evidence type="ECO:0000313" key="1">
    <source>
        <dbReference type="EMBL" id="MBB3210340.1"/>
    </source>
</evidence>
<dbReference type="EMBL" id="JACHXU010000036">
    <property type="protein sequence ID" value="MBB3210340.1"/>
    <property type="molecule type" value="Genomic_DNA"/>
</dbReference>
<sequence>MRLRRFIEVTAKTANVLKTLAVFLWVFRLYGSLCG</sequence>
<evidence type="ECO:0000313" key="2">
    <source>
        <dbReference type="Proteomes" id="UP000536179"/>
    </source>
</evidence>
<proteinExistence type="predicted"/>
<accession>A0A7W5H9P4</accession>
<dbReference type="Proteomes" id="UP000536179">
    <property type="component" value="Unassembled WGS sequence"/>
</dbReference>
<name>A0A7W5H9P4_9BACT</name>
<organism evidence="1 2">
    <name type="scientific">Aporhodopirellula rubra</name>
    <dbReference type="NCBI Taxonomy" id="980271"/>
    <lineage>
        <taxon>Bacteria</taxon>
        <taxon>Pseudomonadati</taxon>
        <taxon>Planctomycetota</taxon>
        <taxon>Planctomycetia</taxon>
        <taxon>Pirellulales</taxon>
        <taxon>Pirellulaceae</taxon>
        <taxon>Aporhodopirellula</taxon>
    </lineage>
</organism>
<gene>
    <name evidence="1" type="ORF">FHS27_006187</name>
</gene>
<reference evidence="1 2" key="1">
    <citation type="submission" date="2020-08" db="EMBL/GenBank/DDBJ databases">
        <title>Genomic Encyclopedia of Type Strains, Phase III (KMG-III): the genomes of soil and plant-associated and newly described type strains.</title>
        <authorList>
            <person name="Whitman W."/>
        </authorList>
    </citation>
    <scope>NUCLEOTIDE SEQUENCE [LARGE SCALE GENOMIC DNA]</scope>
    <source>
        <strain evidence="1 2">CECT 8075</strain>
    </source>
</reference>